<dbReference type="InterPro" id="IPR011050">
    <property type="entry name" value="Pectin_lyase_fold/virulence"/>
</dbReference>
<dbReference type="Gene3D" id="2.160.20.10">
    <property type="entry name" value="Single-stranded right-handed beta-helix, Pectin lyase-like"/>
    <property type="match status" value="1"/>
</dbReference>
<dbReference type="InterPro" id="IPR050909">
    <property type="entry name" value="Bact_Autotransporter_VF"/>
</dbReference>
<dbReference type="Pfam" id="PF05860">
    <property type="entry name" value="TPS"/>
    <property type="match status" value="1"/>
</dbReference>
<organism evidence="6">
    <name type="scientific">Candidatus Kentrum sp. DK</name>
    <dbReference type="NCBI Taxonomy" id="2126562"/>
    <lineage>
        <taxon>Bacteria</taxon>
        <taxon>Pseudomonadati</taxon>
        <taxon>Pseudomonadota</taxon>
        <taxon>Gammaproteobacteria</taxon>
        <taxon>Candidatus Kentrum</taxon>
    </lineage>
</organism>
<evidence type="ECO:0000259" key="5">
    <source>
        <dbReference type="SMART" id="SM00912"/>
    </source>
</evidence>
<proteinExistence type="predicted"/>
<dbReference type="EMBL" id="CAADEX010000011">
    <property type="protein sequence ID" value="VFJ45756.1"/>
    <property type="molecule type" value="Genomic_DNA"/>
</dbReference>
<evidence type="ECO:0000313" key="6">
    <source>
        <dbReference type="EMBL" id="VFJ45756.1"/>
    </source>
</evidence>
<feature type="domain" description="Filamentous haemagglutinin FhaB/tRNA nuclease CdiA-like TPS" evidence="5">
    <location>
        <begin position="50"/>
        <end position="163"/>
    </location>
</feature>
<evidence type="ECO:0000256" key="2">
    <source>
        <dbReference type="ARBA" id="ARBA00022525"/>
    </source>
</evidence>
<comment type="subcellular location">
    <subcellularLocation>
        <location evidence="1">Secreted</location>
    </subcellularLocation>
</comment>
<keyword evidence="2" id="KW-0964">Secreted</keyword>
<sequence length="2252" mass="227517">MTKRNSNIPNRPDGGPRNGASRPRPARHPLSRAIAGALLPASLVLGPVPVLAGPEGEQVIAGQVEVSRPDARTTIIDQSSHRAIVGWNRFDLAKDELAKFNQPSASSVILNRIGGQDPSRIFGTIDANGQVFLVNPRGIFFSPTARISAASFLASTLDIADQDFMDGNYTFAAPDGVDPGAIINYGLMEAATGGSVTLMGGAVQNEGIIIANQGYVTLAAGRKATLDFDGDGLLRFAIEGDITTTPVTQGMTDEAGETVAAVTDAVHNKGTIRADGGQVLLTGRAAREVFTNVVNNEGLIRARRIENAGGVIRLAGGDGVTRNSGALDATGENGAGGRVEVSGEKITLADGATLDASGPAGGGTIRVGGGIRGEKLAADIPNALETEVAEDVTIMVDATETGDGGTAVVWADEKVTVEGELSARGGPEGGDGGYVEVSAKDMWRFANWAANVDVGALAGRAGTFLLDPDNITILPGASGGSGPNNTLYAEDISDFLGTTGNGSGASMDVSTLSGSGSDEGNIVFDVGSGPINITWNDDSSHLIFTASNDLDMGSGAYGTNSITIDGAGNFTGDFGQDNNGGALTLKNVTITSTSTSFTGGAGDDTFTIEAALTGNLTGGDGADTFHIGKALTGNVLGGSGADVVAFIAADGQIAGALDFGTDGGKLDYSALAAAQPVTLETFTATSNGTGFDVAAGGASSITGAVSNLTELAGSTNTDTLTGVSAAGTFTMDGATGIYTSIDSGGTGGTYTLTITDIENLVGGSGDDVFIIDNAYAGNLTGGTGNDTFTINAKLTGSIAGGADTDTLTGLSTTNTFIVTTNGAGTVAEAVTNGFTGVENLTGGAGDDRFTIKASHTGDLTGAGGDDAFAINAQLDGSVAGGAGTDTLTGLSTTNTFVVTANGTGTAAEAITGSFTDIENLIGGAGDDSFTIGAYYEGTLTGGTGNNRFDIGAQLAGNIIGEGEDTVNFTAGGGVVNAISFSGSSGKLDYSSLGAQMVTLTDTAGIGFKATTSFALGGITGLTELVGSASGVDTLAGLATGGAFTINGGVTDASTGSYVSTNTLTITDMDNLTGGAGADIFTIDSAHTGTLTGEGGDDTFDIRKLLTGNIAGGAGEDTVTLLTGGSVAGNVGFGVDGGTLDYSALGAATVALTALGSSKGFDATLSSSAHVTGNVTDMTGLLGSASGMDTLVGLAATGGTFTIDDNVGSSYVSGAGTLSIANMENLTGGSQIDAFAINSDHAGQLTGGGGTDTFDFDATLTGDIMGGAGDDTVTLLASGHIAGAVYFGVEGGTLDYGALAASEVTLTGFGSDAGFNASLSSQQHVTDGLYNVTGLTGSADHTDTLRGLSSIAGTFTINATTANGSSGTYESDNAGTTHTLAIVDMNNLTGSSVGDDFIIDVAHTGTLTGGAGNDAFIIGATLTGEIQGGAGLDTLEGNSIDAVTLTGANADGFAGEETDIVDDFDGINEIIGNGGTLTGLDEANTWDLDADSTYSYTYTDGNGVDTVYTLPFSGFDNLQGKSYVDIFNVTADVAAPSAYNLAGEGGNDVFNIGGAQTGNIAGGADNDIVILTASGWGMPTAENSVTGVETLQGRDENSTWTLNADGTTSEYAATGDAGTLDFRTVFDGALVTLQAGTAGDTFTVNAASDYAIYADAGSDTLQGSVINKVLLTTNLINGEAVTSADDKGFIGTEPDIGGGFHGINVLIGNGGTLTGMDVASTWDLDTTENKDMATYTDTVSTDTADGHVLEFEGFAELWGGTAVDRFNVYSASDLSVNDHGGASVVAFMMPVYLTDLVDFGPDGGTLDYSALADYTGSTTSESVILAATTATANGTGFDINAGNAPFINQAVMNITGLIGPSGETDELVGLTSGGEFTIHGDPSIDNNETGEFTGYYASDGHEMDIHGVNNLTGLEGVDTFNIKAPHIGNLTANGNLTGNAVVDIVRFADDGTLIGDIIFEADGGTGGGILDFTDSNITAKVVLAQRAVNSIGFDATAPSHVRKDPITGEDGVITDMVVVVGSGKVGDQLTGLNEKSLWILEDNGLENWDLASWPLQNPAKTPADVDSDNIDFVYRTDITDQRDLPFDRFEVLQGGSGNDYFYARGDADSKGGPYTLLGGFSDREQNELVHDGGAPITAWSVTTKLYGDTLFETTRSGHLYAVDFYSTYNKQNVLDKFNDPKFPGFGRVREVYGEDIFDTSPIGQTLVALGAAFHRPVAPFDTRAERYGGRLVEQVAGGMRFPSEEDEASEKPE</sequence>
<dbReference type="SUPFAM" id="SSF51120">
    <property type="entry name" value="beta-Roll"/>
    <property type="match status" value="1"/>
</dbReference>
<accession>A0A450S282</accession>
<dbReference type="SMART" id="SM00912">
    <property type="entry name" value="Haemagg_act"/>
    <property type="match status" value="1"/>
</dbReference>
<gene>
    <name evidence="6" type="ORF">BECKDK2373B_GA0170837_101114</name>
</gene>
<reference evidence="6" key="1">
    <citation type="submission" date="2019-02" db="EMBL/GenBank/DDBJ databases">
        <authorList>
            <person name="Gruber-Vodicka R. H."/>
            <person name="Seah K. B. B."/>
        </authorList>
    </citation>
    <scope>NUCLEOTIDE SEQUENCE</scope>
    <source>
        <strain evidence="6">BECK_DK47</strain>
    </source>
</reference>
<name>A0A450S282_9GAMM</name>
<dbReference type="PRINTS" id="PR00313">
    <property type="entry name" value="CABNDNGRPT"/>
</dbReference>
<evidence type="ECO:0000256" key="4">
    <source>
        <dbReference type="SAM" id="MobiDB-lite"/>
    </source>
</evidence>
<dbReference type="PANTHER" id="PTHR12338:SF8">
    <property type="entry name" value="HEME_HEMOPEXIN-BINDING PROTEIN"/>
    <property type="match status" value="1"/>
</dbReference>
<dbReference type="GO" id="GO:0005576">
    <property type="term" value="C:extracellular region"/>
    <property type="evidence" value="ECO:0007669"/>
    <property type="project" value="UniProtKB-SubCell"/>
</dbReference>
<feature type="region of interest" description="Disordered" evidence="4">
    <location>
        <begin position="1"/>
        <end position="27"/>
    </location>
</feature>
<protein>
    <submittedName>
        <fullName evidence="6">Filamentous hemagglutinin family N-terminal domain-containing protein</fullName>
    </submittedName>
</protein>
<dbReference type="SUPFAM" id="SSF51126">
    <property type="entry name" value="Pectin lyase-like"/>
    <property type="match status" value="1"/>
</dbReference>
<keyword evidence="3" id="KW-0732">Signal</keyword>
<dbReference type="PANTHER" id="PTHR12338">
    <property type="entry name" value="AUTOTRANSPORTER"/>
    <property type="match status" value="1"/>
</dbReference>
<dbReference type="InterPro" id="IPR012334">
    <property type="entry name" value="Pectin_lyas_fold"/>
</dbReference>
<dbReference type="Gene3D" id="2.160.20.160">
    <property type="match status" value="2"/>
</dbReference>
<dbReference type="InterPro" id="IPR011049">
    <property type="entry name" value="Serralysin-like_metalloprot_C"/>
</dbReference>
<evidence type="ECO:0000256" key="3">
    <source>
        <dbReference type="ARBA" id="ARBA00022729"/>
    </source>
</evidence>
<dbReference type="InterPro" id="IPR008638">
    <property type="entry name" value="FhaB/CdiA-like_TPS"/>
</dbReference>
<evidence type="ECO:0000256" key="1">
    <source>
        <dbReference type="ARBA" id="ARBA00004613"/>
    </source>
</evidence>
<dbReference type="NCBIfam" id="TIGR01901">
    <property type="entry name" value="adhes_NPXG"/>
    <property type="match status" value="1"/>
</dbReference>